<sequence length="373" mass="38560">MRSAETLSTNRTVGYTDRNAPRCALHEDRGREGRVDLEPTPEQRDTAATFERVLARESSAERVRAVEDAGFDPALWKVLVETGAVGIAVPEPAGGTGAGVLELGLAAEAAGRHLACAPLVEAASAAMLLAAVQGQEARSAQALAGGPPVVLCPRPAAGGTAVLVPGGGAARGVVALDGGDLVLAQGPPAAPPGDLGFLACADRPLGGGPVERTVLARGEEARDLFRAGAGWWRLGSASVLVGLADRALAVAVDYARTREQFGVRIGTFQAVQHLLADVAMAVDGARLLVRETAWRHDEGDAGWRDAADIAFAHAAETAVRSAEACLHVHGGYGYTLEYDAQLYLRRAKALQLQGGDPEAIWASIGAATLRRAG</sequence>
<organism evidence="9 10">
    <name type="scientific">Actinomadura livida</name>
    <dbReference type="NCBI Taxonomy" id="79909"/>
    <lineage>
        <taxon>Bacteria</taxon>
        <taxon>Bacillati</taxon>
        <taxon>Actinomycetota</taxon>
        <taxon>Actinomycetes</taxon>
        <taxon>Streptosporangiales</taxon>
        <taxon>Thermomonosporaceae</taxon>
        <taxon>Actinomadura</taxon>
    </lineage>
</organism>
<feature type="region of interest" description="Disordered" evidence="6">
    <location>
        <begin position="1"/>
        <end position="45"/>
    </location>
</feature>
<comment type="cofactor">
    <cofactor evidence="1">
        <name>FAD</name>
        <dbReference type="ChEBI" id="CHEBI:57692"/>
    </cofactor>
</comment>
<feature type="compositionally biased region" description="Polar residues" evidence="6">
    <location>
        <begin position="1"/>
        <end position="13"/>
    </location>
</feature>
<feature type="domain" description="Acyl-CoA dehydrogenase/oxidase C-terminal" evidence="7">
    <location>
        <begin position="231"/>
        <end position="367"/>
    </location>
</feature>
<dbReference type="Proteomes" id="UP001501427">
    <property type="component" value="Unassembled WGS sequence"/>
</dbReference>
<dbReference type="EMBL" id="BAAAHD010000025">
    <property type="protein sequence ID" value="GAA0566211.1"/>
    <property type="molecule type" value="Genomic_DNA"/>
</dbReference>
<dbReference type="InterPro" id="IPR013786">
    <property type="entry name" value="AcylCoA_DH/ox_N"/>
</dbReference>
<name>A0ABN1EGS8_9ACTN</name>
<accession>A0ABN1EGS8</accession>
<keyword evidence="5" id="KW-0560">Oxidoreductase</keyword>
<protein>
    <submittedName>
        <fullName evidence="9">Acyl-CoA dehydrogenase family protein</fullName>
    </submittedName>
</protein>
<evidence type="ECO:0000259" key="8">
    <source>
        <dbReference type="Pfam" id="PF02771"/>
    </source>
</evidence>
<evidence type="ECO:0000313" key="10">
    <source>
        <dbReference type="Proteomes" id="UP001501427"/>
    </source>
</evidence>
<proteinExistence type="inferred from homology"/>
<dbReference type="Gene3D" id="1.20.140.10">
    <property type="entry name" value="Butyryl-CoA Dehydrogenase, subunit A, domain 3"/>
    <property type="match status" value="1"/>
</dbReference>
<keyword evidence="10" id="KW-1185">Reference proteome</keyword>
<evidence type="ECO:0000256" key="3">
    <source>
        <dbReference type="ARBA" id="ARBA00022630"/>
    </source>
</evidence>
<dbReference type="InterPro" id="IPR009075">
    <property type="entry name" value="AcylCo_DH/oxidase_C"/>
</dbReference>
<evidence type="ECO:0000256" key="5">
    <source>
        <dbReference type="ARBA" id="ARBA00023002"/>
    </source>
</evidence>
<gene>
    <name evidence="9" type="ORF">GCM10009546_30680</name>
</gene>
<keyword evidence="4" id="KW-0274">FAD</keyword>
<reference evidence="9 10" key="1">
    <citation type="journal article" date="2019" name="Int. J. Syst. Evol. Microbiol.">
        <title>The Global Catalogue of Microorganisms (GCM) 10K type strain sequencing project: providing services to taxonomists for standard genome sequencing and annotation.</title>
        <authorList>
            <consortium name="The Broad Institute Genomics Platform"/>
            <consortium name="The Broad Institute Genome Sequencing Center for Infectious Disease"/>
            <person name="Wu L."/>
            <person name="Ma J."/>
        </authorList>
    </citation>
    <scope>NUCLEOTIDE SEQUENCE [LARGE SCALE GENOMIC DNA]</scope>
    <source>
        <strain evidence="9 10">JCM 10667</strain>
    </source>
</reference>
<evidence type="ECO:0000259" key="7">
    <source>
        <dbReference type="Pfam" id="PF00441"/>
    </source>
</evidence>
<dbReference type="InterPro" id="IPR037069">
    <property type="entry name" value="AcylCoA_DH/ox_N_sf"/>
</dbReference>
<evidence type="ECO:0000256" key="1">
    <source>
        <dbReference type="ARBA" id="ARBA00001974"/>
    </source>
</evidence>
<dbReference type="PANTHER" id="PTHR43884:SF20">
    <property type="entry name" value="ACYL-COA DEHYDROGENASE FADE28"/>
    <property type="match status" value="1"/>
</dbReference>
<feature type="compositionally biased region" description="Basic and acidic residues" evidence="6">
    <location>
        <begin position="24"/>
        <end position="45"/>
    </location>
</feature>
<evidence type="ECO:0000313" key="9">
    <source>
        <dbReference type="EMBL" id="GAA0566211.1"/>
    </source>
</evidence>
<dbReference type="SUPFAM" id="SSF47203">
    <property type="entry name" value="Acyl-CoA dehydrogenase C-terminal domain-like"/>
    <property type="match status" value="1"/>
</dbReference>
<dbReference type="Pfam" id="PF00441">
    <property type="entry name" value="Acyl-CoA_dh_1"/>
    <property type="match status" value="1"/>
</dbReference>
<comment type="caution">
    <text evidence="9">The sequence shown here is derived from an EMBL/GenBank/DDBJ whole genome shotgun (WGS) entry which is preliminary data.</text>
</comment>
<dbReference type="InterPro" id="IPR036250">
    <property type="entry name" value="AcylCo_DH-like_C"/>
</dbReference>
<dbReference type="PANTHER" id="PTHR43884">
    <property type="entry name" value="ACYL-COA DEHYDROGENASE"/>
    <property type="match status" value="1"/>
</dbReference>
<feature type="domain" description="Acyl-CoA dehydrogenase/oxidase N-terminal" evidence="8">
    <location>
        <begin position="40"/>
        <end position="127"/>
    </location>
</feature>
<dbReference type="Pfam" id="PF02771">
    <property type="entry name" value="Acyl-CoA_dh_N"/>
    <property type="match status" value="1"/>
</dbReference>
<comment type="similarity">
    <text evidence="2">Belongs to the acyl-CoA dehydrogenase family.</text>
</comment>
<keyword evidence="3" id="KW-0285">Flavoprotein</keyword>
<dbReference type="Gene3D" id="1.10.540.10">
    <property type="entry name" value="Acyl-CoA dehydrogenase/oxidase, N-terminal domain"/>
    <property type="match status" value="1"/>
</dbReference>
<evidence type="ECO:0000256" key="2">
    <source>
        <dbReference type="ARBA" id="ARBA00009347"/>
    </source>
</evidence>
<evidence type="ECO:0000256" key="6">
    <source>
        <dbReference type="SAM" id="MobiDB-lite"/>
    </source>
</evidence>
<dbReference type="InterPro" id="IPR009100">
    <property type="entry name" value="AcylCoA_DH/oxidase_NM_dom_sf"/>
</dbReference>
<dbReference type="SUPFAM" id="SSF56645">
    <property type="entry name" value="Acyl-CoA dehydrogenase NM domain-like"/>
    <property type="match status" value="1"/>
</dbReference>
<evidence type="ECO:0000256" key="4">
    <source>
        <dbReference type="ARBA" id="ARBA00022827"/>
    </source>
</evidence>